<proteinExistence type="predicted"/>
<accession>A0A3E1NY94</accession>
<evidence type="ECO:0000313" key="1">
    <source>
        <dbReference type="EMBL" id="RFM32916.1"/>
    </source>
</evidence>
<gene>
    <name evidence="1" type="ORF">DXN04_20965</name>
</gene>
<dbReference type="RefSeq" id="WP_116855352.1">
    <property type="nucleotide sequence ID" value="NZ_QTJV01000008.1"/>
</dbReference>
<evidence type="ECO:0000313" key="2">
    <source>
        <dbReference type="Proteomes" id="UP000261174"/>
    </source>
</evidence>
<comment type="caution">
    <text evidence="1">The sequence shown here is derived from an EMBL/GenBank/DDBJ whole genome shotgun (WGS) entry which is preliminary data.</text>
</comment>
<sequence length="97" mass="10166">MDKQAISELAAGAVNALSANLNIGGALETPLSRWISSRLSATIIAALRKSPTDQSIQEGAEQELVALLTAQPALIQQLSGLMRMSHSGIVMPQDGKI</sequence>
<dbReference type="EMBL" id="QTJV01000008">
    <property type="protein sequence ID" value="RFM32916.1"/>
    <property type="molecule type" value="Genomic_DNA"/>
</dbReference>
<dbReference type="Proteomes" id="UP000261174">
    <property type="component" value="Unassembled WGS sequence"/>
</dbReference>
<protein>
    <submittedName>
        <fullName evidence="1">Uncharacterized protein</fullName>
    </submittedName>
</protein>
<name>A0A3E1NY94_9BACT</name>
<dbReference type="OrthoDB" id="674031at2"/>
<organism evidence="1 2">
    <name type="scientific">Chitinophaga silvisoli</name>
    <dbReference type="NCBI Taxonomy" id="2291814"/>
    <lineage>
        <taxon>Bacteria</taxon>
        <taxon>Pseudomonadati</taxon>
        <taxon>Bacteroidota</taxon>
        <taxon>Chitinophagia</taxon>
        <taxon>Chitinophagales</taxon>
        <taxon>Chitinophagaceae</taxon>
        <taxon>Chitinophaga</taxon>
    </lineage>
</organism>
<dbReference type="AlphaFoldDB" id="A0A3E1NY94"/>
<keyword evidence="2" id="KW-1185">Reference proteome</keyword>
<reference evidence="1 2" key="1">
    <citation type="submission" date="2018-08" db="EMBL/GenBank/DDBJ databases">
        <title>Chitinophaga sp. K20C18050901, a novel bacterium isolated from forest soil.</title>
        <authorList>
            <person name="Wang C."/>
        </authorList>
    </citation>
    <scope>NUCLEOTIDE SEQUENCE [LARGE SCALE GENOMIC DNA]</scope>
    <source>
        <strain evidence="1 2">K20C18050901</strain>
    </source>
</reference>